<keyword evidence="1" id="KW-0597">Phosphoprotein</keyword>
<dbReference type="InterPro" id="IPR052893">
    <property type="entry name" value="TCS_response_regulator"/>
</dbReference>
<organism evidence="3 4">
    <name type="scientific">Hymenobacter fastidiosus</name>
    <dbReference type="NCBI Taxonomy" id="486264"/>
    <lineage>
        <taxon>Bacteria</taxon>
        <taxon>Pseudomonadati</taxon>
        <taxon>Bacteroidota</taxon>
        <taxon>Cytophagia</taxon>
        <taxon>Cytophagales</taxon>
        <taxon>Hymenobacteraceae</taxon>
        <taxon>Hymenobacter</taxon>
    </lineage>
</organism>
<gene>
    <name evidence="3" type="ORF">GCM10022408_14470</name>
</gene>
<accession>A0ABP7RYQ0</accession>
<dbReference type="InterPro" id="IPR011006">
    <property type="entry name" value="CheY-like_superfamily"/>
</dbReference>
<protein>
    <submittedName>
        <fullName evidence="3">Response regulator</fullName>
    </submittedName>
</protein>
<feature type="domain" description="Response regulatory" evidence="2">
    <location>
        <begin position="2"/>
        <end position="127"/>
    </location>
</feature>
<dbReference type="PANTHER" id="PTHR44520:SF2">
    <property type="entry name" value="RESPONSE REGULATOR RCP1"/>
    <property type="match status" value="1"/>
</dbReference>
<evidence type="ECO:0000313" key="3">
    <source>
        <dbReference type="EMBL" id="GAA4003911.1"/>
    </source>
</evidence>
<evidence type="ECO:0000313" key="4">
    <source>
        <dbReference type="Proteomes" id="UP001500567"/>
    </source>
</evidence>
<dbReference type="Pfam" id="PF00072">
    <property type="entry name" value="Response_reg"/>
    <property type="match status" value="1"/>
</dbReference>
<proteinExistence type="predicted"/>
<dbReference type="SMART" id="SM00448">
    <property type="entry name" value="REC"/>
    <property type="match status" value="1"/>
</dbReference>
<dbReference type="InterPro" id="IPR001789">
    <property type="entry name" value="Sig_transdc_resp-reg_receiver"/>
</dbReference>
<dbReference type="PANTHER" id="PTHR44520">
    <property type="entry name" value="RESPONSE REGULATOR RCP1-RELATED"/>
    <property type="match status" value="1"/>
</dbReference>
<dbReference type="PROSITE" id="PS50110">
    <property type="entry name" value="RESPONSE_REGULATORY"/>
    <property type="match status" value="1"/>
</dbReference>
<comment type="caution">
    <text evidence="3">The sequence shown here is derived from an EMBL/GenBank/DDBJ whole genome shotgun (WGS) entry which is preliminary data.</text>
</comment>
<sequence length="143" mass="16264">MLIYLIDEDTISLYLTERVLRLEDFGKAILPFTAAEEALAFLLPRLTTELPQVIFLDLNMPVMNGWEFLEALIPYESQLRGQCRIYLLTSSLALADSARAQYYPLVAGVIHKPLDEDDVKAISADTYENVRLNARSQVSRRGR</sequence>
<keyword evidence="4" id="KW-1185">Reference proteome</keyword>
<feature type="modified residue" description="4-aspartylphosphate" evidence="1">
    <location>
        <position position="57"/>
    </location>
</feature>
<evidence type="ECO:0000259" key="2">
    <source>
        <dbReference type="PROSITE" id="PS50110"/>
    </source>
</evidence>
<reference evidence="4" key="1">
    <citation type="journal article" date="2019" name="Int. J. Syst. Evol. Microbiol.">
        <title>The Global Catalogue of Microorganisms (GCM) 10K type strain sequencing project: providing services to taxonomists for standard genome sequencing and annotation.</title>
        <authorList>
            <consortium name="The Broad Institute Genomics Platform"/>
            <consortium name="The Broad Institute Genome Sequencing Center for Infectious Disease"/>
            <person name="Wu L."/>
            <person name="Ma J."/>
        </authorList>
    </citation>
    <scope>NUCLEOTIDE SEQUENCE [LARGE SCALE GENOMIC DNA]</scope>
    <source>
        <strain evidence="4">JCM 17224</strain>
    </source>
</reference>
<name>A0ABP7RYQ0_9BACT</name>
<dbReference type="Gene3D" id="3.40.50.2300">
    <property type="match status" value="1"/>
</dbReference>
<evidence type="ECO:0000256" key="1">
    <source>
        <dbReference type="PROSITE-ProRule" id="PRU00169"/>
    </source>
</evidence>
<dbReference type="EMBL" id="BAABDJ010000007">
    <property type="protein sequence ID" value="GAA4003911.1"/>
    <property type="molecule type" value="Genomic_DNA"/>
</dbReference>
<dbReference type="Proteomes" id="UP001500567">
    <property type="component" value="Unassembled WGS sequence"/>
</dbReference>
<dbReference type="SUPFAM" id="SSF52172">
    <property type="entry name" value="CheY-like"/>
    <property type="match status" value="1"/>
</dbReference>
<dbReference type="RefSeq" id="WP_345071991.1">
    <property type="nucleotide sequence ID" value="NZ_BAABDJ010000007.1"/>
</dbReference>